<dbReference type="PROSITE" id="PS51996">
    <property type="entry name" value="TR_MART"/>
    <property type="match status" value="1"/>
</dbReference>
<protein>
    <submittedName>
        <fullName evidence="2">ADP-ribosyltransferase</fullName>
    </submittedName>
</protein>
<accession>A0A9X4J1X3</accession>
<comment type="caution">
    <text evidence="2">The sequence shown here is derived from an EMBL/GenBank/DDBJ whole genome shotgun (WGS) entry which is preliminary data.</text>
</comment>
<sequence>MIIDYKPELIHEHTAIGCVSEFLSDACKTLARTTKDINDFDLPIGSILSCLSNSHKLDYIRLVKNDQSKQKQIIQAYRGTFKNKHKTAIAMYQSASEKSMIDDLKPHQFINGYLSNPSILTTAQVAKSKTTISNLDDAFSLASSKLSLQVGQRLYRGVSMNEAGLNEYIDAYDNQKSLKIGGYMSTSLSESIAKSFAALSYLGKLRADISSADDLTDFVIVLTNRREGLPFIVPDALRKPAHNQGQMEVLLPHSLELKPTHFELTEFNAKIYADIV</sequence>
<dbReference type="SUPFAM" id="SSF56399">
    <property type="entry name" value="ADP-ribosylation"/>
    <property type="match status" value="1"/>
</dbReference>
<dbReference type="Gene3D" id="3.90.176.10">
    <property type="entry name" value="Toxin ADP-ribosyltransferase, Chain A, domain 1"/>
    <property type="match status" value="1"/>
</dbReference>
<evidence type="ECO:0000313" key="3">
    <source>
        <dbReference type="Proteomes" id="UP001140973"/>
    </source>
</evidence>
<dbReference type="InterPro" id="IPR003540">
    <property type="entry name" value="ADP-ribosyltransferase"/>
</dbReference>
<feature type="domain" description="ADP ribosyltransferase" evidence="1">
    <location>
        <begin position="93"/>
        <end position="264"/>
    </location>
</feature>
<evidence type="ECO:0000259" key="1">
    <source>
        <dbReference type="Pfam" id="PF03496"/>
    </source>
</evidence>
<organism evidence="2 3">
    <name type="scientific">Vibrio aestuarianus</name>
    <dbReference type="NCBI Taxonomy" id="28171"/>
    <lineage>
        <taxon>Bacteria</taxon>
        <taxon>Pseudomonadati</taxon>
        <taxon>Pseudomonadota</taxon>
        <taxon>Gammaproteobacteria</taxon>
        <taxon>Vibrionales</taxon>
        <taxon>Vibrionaceae</taxon>
        <taxon>Vibrio</taxon>
    </lineage>
</organism>
<name>A0A9X4J1X3_9VIBR</name>
<proteinExistence type="predicted"/>
<dbReference type="AlphaFoldDB" id="A0A9X4J1X3"/>
<dbReference type="Proteomes" id="UP001140973">
    <property type="component" value="Unassembled WGS sequence"/>
</dbReference>
<reference evidence="2" key="1">
    <citation type="submission" date="2022-02" db="EMBL/GenBank/DDBJ databases">
        <title>Emergence and expansion in Europe of a Vibrio aestuarianus clonal complex pathogenic for oysters.</title>
        <authorList>
            <person name="Mesnil A."/>
            <person name="Travers M.-A."/>
        </authorList>
    </citation>
    <scope>NUCLEOTIDE SEQUENCE</scope>
    <source>
        <strain evidence="2">151-ITT-15-cp-1</strain>
    </source>
</reference>
<dbReference type="RefSeq" id="WP_274674308.1">
    <property type="nucleotide sequence ID" value="NZ_JAKNAP010000138.1"/>
</dbReference>
<evidence type="ECO:0000313" key="2">
    <source>
        <dbReference type="EMBL" id="MDE1359103.1"/>
    </source>
</evidence>
<dbReference type="EMBL" id="JAKNAP010000138">
    <property type="protein sequence ID" value="MDE1359103.1"/>
    <property type="molecule type" value="Genomic_DNA"/>
</dbReference>
<dbReference type="GO" id="GO:0005576">
    <property type="term" value="C:extracellular region"/>
    <property type="evidence" value="ECO:0007669"/>
    <property type="project" value="InterPro"/>
</dbReference>
<gene>
    <name evidence="2" type="ORF">L9W73_17665</name>
</gene>
<dbReference type="Pfam" id="PF03496">
    <property type="entry name" value="ADPrib_exo_Tox"/>
    <property type="match status" value="1"/>
</dbReference>